<protein>
    <recommendedName>
        <fullName evidence="4">DUF5683 domain-containing protein</fullName>
    </recommendedName>
</protein>
<name>A0A6C2UQI5_9BACT</name>
<evidence type="ECO:0000313" key="3">
    <source>
        <dbReference type="Proteomes" id="UP000346198"/>
    </source>
</evidence>
<reference evidence="2 3" key="1">
    <citation type="submission" date="2019-04" db="EMBL/GenBank/DDBJ databases">
        <authorList>
            <person name="Van Vliet M D."/>
        </authorList>
    </citation>
    <scope>NUCLEOTIDE SEQUENCE [LARGE SCALE GENOMIC DNA]</scope>
    <source>
        <strain evidence="2 3">F21</strain>
    </source>
</reference>
<dbReference type="RefSeq" id="WP_136063983.1">
    <property type="nucleotide sequence ID" value="NZ_CAAHFH010000002.1"/>
</dbReference>
<dbReference type="EMBL" id="CAAHFH010000002">
    <property type="protein sequence ID" value="VGO22550.1"/>
    <property type="molecule type" value="Genomic_DNA"/>
</dbReference>
<dbReference type="Proteomes" id="UP000346198">
    <property type="component" value="Unassembled WGS sequence"/>
</dbReference>
<keyword evidence="1" id="KW-0732">Signal</keyword>
<feature type="signal peptide" evidence="1">
    <location>
        <begin position="1"/>
        <end position="19"/>
    </location>
</feature>
<evidence type="ECO:0000313" key="2">
    <source>
        <dbReference type="EMBL" id="VGO22550.1"/>
    </source>
</evidence>
<feature type="chain" id="PRO_5025547508" description="DUF5683 domain-containing protein" evidence="1">
    <location>
        <begin position="20"/>
        <end position="289"/>
    </location>
</feature>
<keyword evidence="3" id="KW-1185">Reference proteome</keyword>
<evidence type="ECO:0000256" key="1">
    <source>
        <dbReference type="SAM" id="SignalP"/>
    </source>
</evidence>
<accession>A0A6C2UQI5</accession>
<proteinExistence type="predicted"/>
<gene>
    <name evidence="2" type="ORF">SCARR_04634</name>
</gene>
<organism evidence="2 3">
    <name type="scientific">Pontiella sulfatireligans</name>
    <dbReference type="NCBI Taxonomy" id="2750658"/>
    <lineage>
        <taxon>Bacteria</taxon>
        <taxon>Pseudomonadati</taxon>
        <taxon>Kiritimatiellota</taxon>
        <taxon>Kiritimatiellia</taxon>
        <taxon>Kiritimatiellales</taxon>
        <taxon>Pontiellaceae</taxon>
        <taxon>Pontiella</taxon>
    </lineage>
</organism>
<evidence type="ECO:0008006" key="4">
    <source>
        <dbReference type="Google" id="ProtNLM"/>
    </source>
</evidence>
<sequence>MNKKHLLLPLIGTLLASAAADGPTFRLAQELLNEKSYDLSAVEFRRFAMETEQPAEQAAAYLYSSYAYLQSGESGNAGEMLDRAEDTGGGAPYQTEHSLLSAETAQSKHDNGAAFYFYDLLAEPDQAEDVQTFARRRAAALHLNAGNIAASRLQLERSPADETRSLQALEVYANGKDKSPVTGGLWGLIPGAGYWYSGEIANGFRNLILNSLFIFGMVHTASEDQWGAFAAISFFEITWYSGSIYGGVDSAQRYNKDRLNTASQAIESDMSYRPEPEIVVPIFKLNIEF</sequence>
<dbReference type="AlphaFoldDB" id="A0A6C2UQI5"/>